<dbReference type="GO" id="GO:0003677">
    <property type="term" value="F:DNA binding"/>
    <property type="evidence" value="ECO:0007669"/>
    <property type="project" value="UniProtKB-UniRule"/>
</dbReference>
<dbReference type="PROSITE" id="PS50977">
    <property type="entry name" value="HTH_TETR_2"/>
    <property type="match status" value="1"/>
</dbReference>
<sequence length="186" mass="21435">MKHNLVRQTIIETASRLFYEKGYNLTGINEIIKEAGIAKATLYNHFRSKEEICIAYLQYKDQLFFEQLKPFISTYTPGKDQLIALFDFLAAFYNQNDFNGCWCLNTISEIPKENKEIRAVIQNGKETLINYIEGLLAAIPELTEADQKVYAKQIYVLYEGGLSESHLHQEIWPIETARGLCEKLIA</sequence>
<evidence type="ECO:0000256" key="2">
    <source>
        <dbReference type="ARBA" id="ARBA00023125"/>
    </source>
</evidence>
<proteinExistence type="predicted"/>
<feature type="domain" description="HTH tetR-type" evidence="5">
    <location>
        <begin position="4"/>
        <end position="64"/>
    </location>
</feature>
<dbReference type="Gene3D" id="1.10.357.10">
    <property type="entry name" value="Tetracycline Repressor, domain 2"/>
    <property type="match status" value="1"/>
</dbReference>
<gene>
    <name evidence="6" type="ORF">SAMN06265376_101453</name>
</gene>
<evidence type="ECO:0000256" key="1">
    <source>
        <dbReference type="ARBA" id="ARBA00023015"/>
    </source>
</evidence>
<protein>
    <submittedName>
        <fullName evidence="6">Transcriptional regulator, TetR family</fullName>
    </submittedName>
</protein>
<dbReference type="InterPro" id="IPR001647">
    <property type="entry name" value="HTH_TetR"/>
</dbReference>
<keyword evidence="2 4" id="KW-0238">DNA-binding</keyword>
<dbReference type="PANTHER" id="PTHR47506:SF1">
    <property type="entry name" value="HTH-TYPE TRANSCRIPTIONAL REGULATOR YJDC"/>
    <property type="match status" value="1"/>
</dbReference>
<dbReference type="SUPFAM" id="SSF48498">
    <property type="entry name" value="Tetracyclin repressor-like, C-terminal domain"/>
    <property type="match status" value="1"/>
</dbReference>
<keyword evidence="1" id="KW-0805">Transcription regulation</keyword>
<dbReference type="OrthoDB" id="9787680at2"/>
<evidence type="ECO:0000313" key="6">
    <source>
        <dbReference type="EMBL" id="SNR38703.1"/>
    </source>
</evidence>
<dbReference type="AlphaFoldDB" id="A0A238VXX2"/>
<reference evidence="6 7" key="1">
    <citation type="submission" date="2017-06" db="EMBL/GenBank/DDBJ databases">
        <authorList>
            <person name="Kim H.J."/>
            <person name="Triplett B.A."/>
        </authorList>
    </citation>
    <scope>NUCLEOTIDE SEQUENCE [LARGE SCALE GENOMIC DNA]</scope>
    <source>
        <strain evidence="6 7">DSM 25597</strain>
    </source>
</reference>
<feature type="DNA-binding region" description="H-T-H motif" evidence="4">
    <location>
        <begin position="27"/>
        <end position="46"/>
    </location>
</feature>
<dbReference type="InterPro" id="IPR036271">
    <property type="entry name" value="Tet_transcr_reg_TetR-rel_C_sf"/>
</dbReference>
<dbReference type="Proteomes" id="UP000198379">
    <property type="component" value="Unassembled WGS sequence"/>
</dbReference>
<dbReference type="RefSeq" id="WP_089369793.1">
    <property type="nucleotide sequence ID" value="NZ_BMEP01000002.1"/>
</dbReference>
<keyword evidence="3" id="KW-0804">Transcription</keyword>
<organism evidence="6 7">
    <name type="scientific">Dokdonia pacifica</name>
    <dbReference type="NCBI Taxonomy" id="1627892"/>
    <lineage>
        <taxon>Bacteria</taxon>
        <taxon>Pseudomonadati</taxon>
        <taxon>Bacteroidota</taxon>
        <taxon>Flavobacteriia</taxon>
        <taxon>Flavobacteriales</taxon>
        <taxon>Flavobacteriaceae</taxon>
        <taxon>Dokdonia</taxon>
    </lineage>
</organism>
<evidence type="ECO:0000256" key="4">
    <source>
        <dbReference type="PROSITE-ProRule" id="PRU00335"/>
    </source>
</evidence>
<dbReference type="Pfam" id="PF00440">
    <property type="entry name" value="TetR_N"/>
    <property type="match status" value="1"/>
</dbReference>
<name>A0A238VXX2_9FLAO</name>
<dbReference type="PANTHER" id="PTHR47506">
    <property type="entry name" value="TRANSCRIPTIONAL REGULATORY PROTEIN"/>
    <property type="match status" value="1"/>
</dbReference>
<accession>A0A238VXX2</accession>
<dbReference type="InterPro" id="IPR009057">
    <property type="entry name" value="Homeodomain-like_sf"/>
</dbReference>
<evidence type="ECO:0000313" key="7">
    <source>
        <dbReference type="Proteomes" id="UP000198379"/>
    </source>
</evidence>
<evidence type="ECO:0000256" key="3">
    <source>
        <dbReference type="ARBA" id="ARBA00023163"/>
    </source>
</evidence>
<dbReference type="PRINTS" id="PR00455">
    <property type="entry name" value="HTHTETR"/>
</dbReference>
<keyword evidence="7" id="KW-1185">Reference proteome</keyword>
<dbReference type="EMBL" id="FZNY01000001">
    <property type="protein sequence ID" value="SNR38703.1"/>
    <property type="molecule type" value="Genomic_DNA"/>
</dbReference>
<dbReference type="SUPFAM" id="SSF46689">
    <property type="entry name" value="Homeodomain-like"/>
    <property type="match status" value="1"/>
</dbReference>
<evidence type="ECO:0000259" key="5">
    <source>
        <dbReference type="PROSITE" id="PS50977"/>
    </source>
</evidence>